<reference evidence="3" key="1">
    <citation type="submission" date="2024-02" db="EMBL/GenBank/DDBJ databases">
        <authorList>
            <consortium name="ELIXIR-Norway"/>
            <consortium name="Elixir Norway"/>
        </authorList>
    </citation>
    <scope>NUCLEOTIDE SEQUENCE</scope>
</reference>
<dbReference type="CDD" id="cd00593">
    <property type="entry name" value="RIBOc"/>
    <property type="match status" value="1"/>
</dbReference>
<dbReference type="Gene3D" id="1.10.1520.10">
    <property type="entry name" value="Ribonuclease III domain"/>
    <property type="match status" value="1"/>
</dbReference>
<evidence type="ECO:0000259" key="2">
    <source>
        <dbReference type="Pfam" id="PF00636"/>
    </source>
</evidence>
<dbReference type="SUPFAM" id="SSF69065">
    <property type="entry name" value="RNase III domain-like"/>
    <property type="match status" value="1"/>
</dbReference>
<keyword evidence="4" id="KW-1185">Reference proteome</keyword>
<evidence type="ECO:0000313" key="3">
    <source>
        <dbReference type="EMBL" id="CAK9276906.1"/>
    </source>
</evidence>
<dbReference type="InterPro" id="IPR036389">
    <property type="entry name" value="RNase_III_sf"/>
</dbReference>
<dbReference type="InterPro" id="IPR000999">
    <property type="entry name" value="RNase_III_dom"/>
</dbReference>
<dbReference type="PANTHER" id="PTHR34276:SF1">
    <property type="entry name" value="MINI-RIBONUCLEASE 3"/>
    <property type="match status" value="1"/>
</dbReference>
<organism evidence="3 4">
    <name type="scientific">Sphagnum jensenii</name>
    <dbReference type="NCBI Taxonomy" id="128206"/>
    <lineage>
        <taxon>Eukaryota</taxon>
        <taxon>Viridiplantae</taxon>
        <taxon>Streptophyta</taxon>
        <taxon>Embryophyta</taxon>
        <taxon>Bryophyta</taxon>
        <taxon>Sphagnophytina</taxon>
        <taxon>Sphagnopsida</taxon>
        <taxon>Sphagnales</taxon>
        <taxon>Sphagnaceae</taxon>
        <taxon>Sphagnum</taxon>
    </lineage>
</organism>
<proteinExistence type="predicted"/>
<gene>
    <name evidence="3" type="ORF">CSSPJE1EN1_LOCUS22384</name>
</gene>
<accession>A0ABP0XCQ3</accession>
<feature type="region of interest" description="Disordered" evidence="1">
    <location>
        <begin position="61"/>
        <end position="80"/>
    </location>
</feature>
<sequence>MADQSRSSMVQTALVAQLQSISCSWPWVSHSSKPLPQQQKKKTKQQENLPSRPPRQRVDLRKLLDRTTGDSTDSTVAVPGSGRMWLPQPPFVEKPRAVHNAASLAYLGDVIYEVYVRCHFLTPPQSIDKYTGRVTALVCCEAQDAMLRHLLKDDFLSEDERNVARWGKNIETGQRRATRRAGAAVYSSASSLETLIGYLYLTNQQRLEELMAKLGFSHDNSSLLAGFGLPQIDTSIRPSL</sequence>
<evidence type="ECO:0000313" key="4">
    <source>
        <dbReference type="Proteomes" id="UP001497444"/>
    </source>
</evidence>
<dbReference type="Proteomes" id="UP001497444">
    <property type="component" value="Chromosome 8"/>
</dbReference>
<dbReference type="EMBL" id="OZ020103">
    <property type="protein sequence ID" value="CAK9276906.1"/>
    <property type="molecule type" value="Genomic_DNA"/>
</dbReference>
<evidence type="ECO:0000256" key="1">
    <source>
        <dbReference type="SAM" id="MobiDB-lite"/>
    </source>
</evidence>
<feature type="region of interest" description="Disordered" evidence="1">
    <location>
        <begin position="29"/>
        <end position="56"/>
    </location>
</feature>
<dbReference type="Pfam" id="PF00636">
    <property type="entry name" value="Ribonuclease_3"/>
    <property type="match status" value="1"/>
</dbReference>
<name>A0ABP0XCQ3_9BRYO</name>
<dbReference type="PANTHER" id="PTHR34276">
    <property type="entry name" value="MINI-RIBONUCLEASE 3"/>
    <property type="match status" value="1"/>
</dbReference>
<protein>
    <recommendedName>
        <fullName evidence="2">RNase III domain-containing protein</fullName>
    </recommendedName>
</protein>
<feature type="domain" description="RNase III" evidence="2">
    <location>
        <begin position="103"/>
        <end position="204"/>
    </location>
</feature>